<dbReference type="EMBL" id="CP065989">
    <property type="protein sequence ID" value="QQB13631.1"/>
    <property type="molecule type" value="Genomic_DNA"/>
</dbReference>
<evidence type="ECO:0008006" key="3">
    <source>
        <dbReference type="Google" id="ProtNLM"/>
    </source>
</evidence>
<accession>A0A7T3ZXQ9</accession>
<dbReference type="AlphaFoldDB" id="A0A7T3ZXQ9"/>
<dbReference type="RefSeq" id="WP_198498811.1">
    <property type="nucleotide sequence ID" value="NZ_CP065989.1"/>
</dbReference>
<evidence type="ECO:0000313" key="1">
    <source>
        <dbReference type="EMBL" id="QQB13631.1"/>
    </source>
</evidence>
<reference evidence="1 2" key="1">
    <citation type="submission" date="2020-12" db="EMBL/GenBank/DDBJ databases">
        <title>FDA dAtabase for Regulatory Grade micrObial Sequences (FDA-ARGOS): Supporting development and validation of Infectious Disease Dx tests.</title>
        <authorList>
            <person name="Sproer C."/>
            <person name="Gronow S."/>
            <person name="Severitt S."/>
            <person name="Schroder I."/>
            <person name="Tallon L."/>
            <person name="Sadzewicz L."/>
            <person name="Zhao X."/>
            <person name="Boylan J."/>
            <person name="Ott S."/>
            <person name="Bowen H."/>
            <person name="Vavikolanu K."/>
            <person name="Mehta A."/>
            <person name="Aluvathingal J."/>
            <person name="Nadendla S."/>
            <person name="Lowell S."/>
            <person name="Myers T."/>
            <person name="Yan Y."/>
            <person name="Sichtig H."/>
        </authorList>
    </citation>
    <scope>NUCLEOTIDE SEQUENCE [LARGE SCALE GENOMIC DNA]</scope>
    <source>
        <strain evidence="1 2">FDAARGOS_990</strain>
    </source>
</reference>
<gene>
    <name evidence="1" type="ORF">I6H47_12595</name>
</gene>
<proteinExistence type="predicted"/>
<protein>
    <recommendedName>
        <fullName evidence="3">Phospholipase D-like domain-containing protein</fullName>
    </recommendedName>
</protein>
<dbReference type="Proteomes" id="UP000595374">
    <property type="component" value="Chromosome"/>
</dbReference>
<organism evidence="1 2">
    <name type="scientific">Brevibacterium casei</name>
    <dbReference type="NCBI Taxonomy" id="33889"/>
    <lineage>
        <taxon>Bacteria</taxon>
        <taxon>Bacillati</taxon>
        <taxon>Actinomycetota</taxon>
        <taxon>Actinomycetes</taxon>
        <taxon>Micrococcales</taxon>
        <taxon>Brevibacteriaceae</taxon>
        <taxon>Brevibacterium</taxon>
    </lineage>
</organism>
<name>A0A7T3ZXQ9_9MICO</name>
<sequence length="165" mass="17590">MSPAMRVISDPSAWLESAFAAPDEDVILVSPHLARSFGERIAEAAAGSPRTWAVVTTIDPVAVAGGYLSVDGLQLLVDTGVQIQHVDRLRTHCFFVGRRALLGSPNLGAAAPGAAYLDEDESQSGELAVELTDDDLAAAWREIAALRSVVVDARDLIWLREQAGR</sequence>
<evidence type="ECO:0000313" key="2">
    <source>
        <dbReference type="Proteomes" id="UP000595374"/>
    </source>
</evidence>